<protein>
    <recommendedName>
        <fullName evidence="3">ATPase</fullName>
    </recommendedName>
</protein>
<organism evidence="1 2">
    <name type="scientific">Deinococcus rubellus</name>
    <dbReference type="NCBI Taxonomy" id="1889240"/>
    <lineage>
        <taxon>Bacteria</taxon>
        <taxon>Thermotogati</taxon>
        <taxon>Deinococcota</taxon>
        <taxon>Deinococci</taxon>
        <taxon>Deinococcales</taxon>
        <taxon>Deinococcaceae</taxon>
        <taxon>Deinococcus</taxon>
    </lineage>
</organism>
<dbReference type="Gene3D" id="3.40.50.300">
    <property type="entry name" value="P-loop containing nucleotide triphosphate hydrolases"/>
    <property type="match status" value="1"/>
</dbReference>
<dbReference type="SUPFAM" id="SSF52540">
    <property type="entry name" value="P-loop containing nucleoside triphosphate hydrolases"/>
    <property type="match status" value="1"/>
</dbReference>
<dbReference type="RefSeq" id="WP_260560110.1">
    <property type="nucleotide sequence ID" value="NZ_BAABEC010000150.1"/>
</dbReference>
<keyword evidence="2" id="KW-1185">Reference proteome</keyword>
<dbReference type="EMBL" id="CP104213">
    <property type="protein sequence ID" value="UWX63831.1"/>
    <property type="molecule type" value="Genomic_DNA"/>
</dbReference>
<proteinExistence type="predicted"/>
<evidence type="ECO:0008006" key="3">
    <source>
        <dbReference type="Google" id="ProtNLM"/>
    </source>
</evidence>
<gene>
    <name evidence="1" type="ORF">N0D28_14030</name>
</gene>
<evidence type="ECO:0000313" key="1">
    <source>
        <dbReference type="EMBL" id="UWX63831.1"/>
    </source>
</evidence>
<evidence type="ECO:0000313" key="2">
    <source>
        <dbReference type="Proteomes" id="UP001060261"/>
    </source>
</evidence>
<accession>A0ABY5YI57</accession>
<sequence>MRPESTPQRSEVLLIGGRAGVGKTSLAAELHHQLSVKRVKHAVIEGDNLDLAYPPPWDHGLAEQNLKAIWQNYRALGYRRLIYTNTVSVLQSADLARALGDDPLVVAALLTASDDTARARLQGREIGAGLETHVEKSSKRAAELDRQTPVWVQRFGTDGRTIGELGTEVLAWLGWT</sequence>
<name>A0ABY5YI57_9DEIO</name>
<dbReference type="InterPro" id="IPR027417">
    <property type="entry name" value="P-loop_NTPase"/>
</dbReference>
<reference evidence="1" key="1">
    <citation type="submission" date="2022-09" db="EMBL/GenBank/DDBJ databases">
        <title>genome sequence of Deinococcus rubellus.</title>
        <authorList>
            <person name="Srinivasan S."/>
        </authorList>
    </citation>
    <scope>NUCLEOTIDE SEQUENCE</scope>
    <source>
        <strain evidence="1">Ant6</strain>
    </source>
</reference>
<dbReference type="Proteomes" id="UP001060261">
    <property type="component" value="Chromosome"/>
</dbReference>